<gene>
    <name evidence="2" type="ORF">TSPGSL018_18953</name>
</gene>
<feature type="region of interest" description="Disordered" evidence="1">
    <location>
        <begin position="60"/>
        <end position="81"/>
    </location>
</feature>
<organism evidence="2">
    <name type="scientific">Tetraselmis sp. GSL018</name>
    <dbReference type="NCBI Taxonomy" id="582737"/>
    <lineage>
        <taxon>Eukaryota</taxon>
        <taxon>Viridiplantae</taxon>
        <taxon>Chlorophyta</taxon>
        <taxon>core chlorophytes</taxon>
        <taxon>Chlorodendrophyceae</taxon>
        <taxon>Chlorodendrales</taxon>
        <taxon>Chlorodendraceae</taxon>
        <taxon>Tetraselmis</taxon>
    </lineage>
</organism>
<evidence type="ECO:0000313" key="2">
    <source>
        <dbReference type="EMBL" id="JAC76907.1"/>
    </source>
</evidence>
<name>A0A061RVJ8_9CHLO</name>
<dbReference type="EMBL" id="GBEZ01008644">
    <property type="protein sequence ID" value="JAC76907.1"/>
    <property type="molecule type" value="Transcribed_RNA"/>
</dbReference>
<sequence length="81" mass="9395">MNYLHHTSLELAVWTYLDKSGWSRLNKFISWTDVLVANFLKAYLLLDSLSKGYNCLAQKNPQEENKHDRPKPGLTDVRTIS</sequence>
<evidence type="ECO:0000256" key="1">
    <source>
        <dbReference type="SAM" id="MobiDB-lite"/>
    </source>
</evidence>
<feature type="compositionally biased region" description="Basic and acidic residues" evidence="1">
    <location>
        <begin position="61"/>
        <end position="71"/>
    </location>
</feature>
<proteinExistence type="predicted"/>
<accession>A0A061RVJ8</accession>
<dbReference type="AlphaFoldDB" id="A0A061RVJ8"/>
<protein>
    <submittedName>
        <fullName evidence="2">Uncharacterized protein</fullName>
    </submittedName>
</protein>
<reference evidence="2" key="1">
    <citation type="submission" date="2014-05" db="EMBL/GenBank/DDBJ databases">
        <title>The transcriptome of the halophilic microalga Tetraselmis sp. GSL018 isolated from the Great Salt Lake, Utah.</title>
        <authorList>
            <person name="Jinkerson R.E."/>
            <person name="D'Adamo S."/>
            <person name="Posewitz M.C."/>
        </authorList>
    </citation>
    <scope>NUCLEOTIDE SEQUENCE</scope>
    <source>
        <strain evidence="2">GSL018</strain>
    </source>
</reference>